<keyword evidence="2 3" id="KW-0520">NAD</keyword>
<keyword evidence="3" id="KW-0560">Oxidoreductase</keyword>
<proteinExistence type="inferred from homology"/>
<organism evidence="5 6">
    <name type="scientific">Domibacillus aminovorans</name>
    <dbReference type="NCBI Taxonomy" id="29332"/>
    <lineage>
        <taxon>Bacteria</taxon>
        <taxon>Bacillati</taxon>
        <taxon>Bacillota</taxon>
        <taxon>Bacilli</taxon>
        <taxon>Bacillales</taxon>
        <taxon>Bacillaceae</taxon>
        <taxon>Domibacillus</taxon>
    </lineage>
</organism>
<dbReference type="InterPro" id="IPR036291">
    <property type="entry name" value="NAD(P)-bd_dom_sf"/>
</dbReference>
<evidence type="ECO:0000259" key="4">
    <source>
        <dbReference type="SMART" id="SM00859"/>
    </source>
</evidence>
<protein>
    <recommendedName>
        <fullName evidence="3">Acetaldehyde dehydrogenase</fullName>
        <ecNumber evidence="3">1.2.1.10</ecNumber>
    </recommendedName>
    <alternativeName>
        <fullName evidence="3">Acetaldehyde dehydrogenase [acetylating]</fullName>
    </alternativeName>
</protein>
<evidence type="ECO:0000256" key="3">
    <source>
        <dbReference type="HAMAP-Rule" id="MF_01657"/>
    </source>
</evidence>
<evidence type="ECO:0000313" key="6">
    <source>
        <dbReference type="Proteomes" id="UP000077271"/>
    </source>
</evidence>
<dbReference type="CDD" id="cd23933">
    <property type="entry name" value="ALDH_C"/>
    <property type="match status" value="1"/>
</dbReference>
<feature type="binding site" evidence="3">
    <location>
        <position position="270"/>
    </location>
    <ligand>
        <name>NAD(+)</name>
        <dbReference type="ChEBI" id="CHEBI:57540"/>
    </ligand>
</feature>
<dbReference type="RefSeq" id="WP_018391978.1">
    <property type="nucleotide sequence ID" value="NZ_LQWZ01000001.1"/>
</dbReference>
<dbReference type="GO" id="GO:0051287">
    <property type="term" value="F:NAD binding"/>
    <property type="evidence" value="ECO:0007669"/>
    <property type="project" value="UniProtKB-UniRule"/>
</dbReference>
<evidence type="ECO:0000256" key="2">
    <source>
        <dbReference type="ARBA" id="ARBA00023027"/>
    </source>
</evidence>
<feature type="domain" description="Semialdehyde dehydrogenase NAD-binding" evidence="4">
    <location>
        <begin position="5"/>
        <end position="119"/>
    </location>
</feature>
<dbReference type="AlphaFoldDB" id="A0A177L2T8"/>
<dbReference type="EC" id="1.2.1.10" evidence="3"/>
<dbReference type="NCBIfam" id="NF006157">
    <property type="entry name" value="PRK08300.1"/>
    <property type="match status" value="1"/>
</dbReference>
<dbReference type="HAMAP" id="MF_01657">
    <property type="entry name" value="Ac_ald_DH_ac"/>
    <property type="match status" value="1"/>
</dbReference>
<dbReference type="SUPFAM" id="SSF51735">
    <property type="entry name" value="NAD(P)-binding Rossmann-fold domains"/>
    <property type="match status" value="1"/>
</dbReference>
<dbReference type="GO" id="GO:0008774">
    <property type="term" value="F:acetaldehyde dehydrogenase (acetylating) activity"/>
    <property type="evidence" value="ECO:0007669"/>
    <property type="project" value="UniProtKB-UniRule"/>
</dbReference>
<dbReference type="NCBIfam" id="TIGR03215">
    <property type="entry name" value="ac_ald_DH_ac"/>
    <property type="match status" value="1"/>
</dbReference>
<dbReference type="SMART" id="SM00859">
    <property type="entry name" value="Semialdhyde_dh"/>
    <property type="match status" value="1"/>
</dbReference>
<dbReference type="InterPro" id="IPR003361">
    <property type="entry name" value="Acetaldehyde_dehydrogenase"/>
</dbReference>
<dbReference type="Gene3D" id="3.30.360.10">
    <property type="entry name" value="Dihydrodipicolinate Reductase, domain 2"/>
    <property type="match status" value="1"/>
</dbReference>
<dbReference type="InterPro" id="IPR000534">
    <property type="entry name" value="Semialdehyde_DH_NAD-bd"/>
</dbReference>
<feature type="binding site" evidence="3">
    <location>
        <begin position="11"/>
        <end position="14"/>
    </location>
    <ligand>
        <name>NAD(+)</name>
        <dbReference type="ChEBI" id="CHEBI:57540"/>
    </ligand>
</feature>
<dbReference type="SUPFAM" id="SSF55347">
    <property type="entry name" value="Glyceraldehyde-3-phosphate dehydrogenase-like, C-terminal domain"/>
    <property type="match status" value="1"/>
</dbReference>
<accession>A0A177L2T8</accession>
<sequence>MSKVKVAVLGSGNIGTDLMIKLGRSELLELTAVIGIDPQSDGLRRARKLGYAGVDTGIDGFLADPELDADIVFDATSAKAHLYNAKVLKEAGIKVIDMTPAAVGPLVCAAVNIEAHLDKDNINLITCGGQATIPMVHAVNQVAPVEYAEIVATIASKSAGPGTRANIDEFIETTSRAIEEVGGAKRGKVIMILNPAEPPIMMRDTVYLLVEEEKMDEEAIRQSIDEMVKVVQSYVPGYRVRTEPTFDGNKVTIYLEVEGAGDYLPKYSGNLDIMTSAGVKIAEAFAKKLLTKETI</sequence>
<feature type="binding site" evidence="3">
    <location>
        <begin position="158"/>
        <end position="166"/>
    </location>
    <ligand>
        <name>NAD(+)</name>
        <dbReference type="ChEBI" id="CHEBI:57540"/>
    </ligand>
</feature>
<evidence type="ECO:0000256" key="1">
    <source>
        <dbReference type="ARBA" id="ARBA00009244"/>
    </source>
</evidence>
<name>A0A177L2T8_9BACI</name>
<dbReference type="Pfam" id="PF01118">
    <property type="entry name" value="Semialdhyde_dh"/>
    <property type="match status" value="1"/>
</dbReference>
<comment type="catalytic activity">
    <reaction evidence="3">
        <text>acetaldehyde + NAD(+) + CoA = acetyl-CoA + NADH + H(+)</text>
        <dbReference type="Rhea" id="RHEA:23288"/>
        <dbReference type="ChEBI" id="CHEBI:15343"/>
        <dbReference type="ChEBI" id="CHEBI:15378"/>
        <dbReference type="ChEBI" id="CHEBI:57287"/>
        <dbReference type="ChEBI" id="CHEBI:57288"/>
        <dbReference type="ChEBI" id="CHEBI:57540"/>
        <dbReference type="ChEBI" id="CHEBI:57945"/>
        <dbReference type="EC" id="1.2.1.10"/>
    </reaction>
</comment>
<dbReference type="Pfam" id="PF09290">
    <property type="entry name" value="AcetDehyd-dimer"/>
    <property type="match status" value="1"/>
</dbReference>
<gene>
    <name evidence="5" type="ORF">AWH48_00650</name>
</gene>
<dbReference type="Proteomes" id="UP000077271">
    <property type="component" value="Unassembled WGS sequence"/>
</dbReference>
<comment type="similarity">
    <text evidence="1 3">Belongs to the acetaldehyde dehydrogenase family.</text>
</comment>
<feature type="active site" description="Acyl-thioester intermediate" evidence="3">
    <location>
        <position position="127"/>
    </location>
</feature>
<dbReference type="EMBL" id="LQWZ01000001">
    <property type="protein sequence ID" value="OAH59647.1"/>
    <property type="molecule type" value="Genomic_DNA"/>
</dbReference>
<comment type="caution">
    <text evidence="5">The sequence shown here is derived from an EMBL/GenBank/DDBJ whole genome shotgun (WGS) entry which is preliminary data.</text>
</comment>
<dbReference type="Gene3D" id="3.40.50.720">
    <property type="entry name" value="NAD(P)-binding Rossmann-like Domain"/>
    <property type="match status" value="1"/>
</dbReference>
<evidence type="ECO:0000313" key="5">
    <source>
        <dbReference type="EMBL" id="OAH59647.1"/>
    </source>
</evidence>
<keyword evidence="3" id="KW-0058">Aromatic hydrocarbons catabolism</keyword>
<dbReference type="InterPro" id="IPR015426">
    <property type="entry name" value="Acetylaldehyde_DH_C"/>
</dbReference>
<dbReference type="OrthoDB" id="9786743at2"/>
<reference evidence="5 6" key="1">
    <citation type="submission" date="2016-01" db="EMBL/GenBank/DDBJ databases">
        <title>Investigation of taxonomic status of Bacillus aminovorans.</title>
        <authorList>
            <person name="Verma A."/>
            <person name="Pal Y."/>
            <person name="Krishnamurthi S."/>
        </authorList>
    </citation>
    <scope>NUCLEOTIDE SEQUENCE [LARGE SCALE GENOMIC DNA]</scope>
    <source>
        <strain evidence="5 6">DSM 4337</strain>
    </source>
</reference>
<dbReference type="PIRSF" id="PIRSF015689">
    <property type="entry name" value="Actaldh_dh_actl"/>
    <property type="match status" value="1"/>
</dbReference>